<dbReference type="AlphaFoldDB" id="X6MBP5"/>
<comment type="caution">
    <text evidence="3">The sequence shown here is derived from an EMBL/GenBank/DDBJ whole genome shotgun (WGS) entry which is preliminary data.</text>
</comment>
<keyword evidence="4" id="KW-1185">Reference proteome</keyword>
<dbReference type="SUPFAM" id="SSF48097">
    <property type="entry name" value="Regulator of G-protein signaling, RGS"/>
    <property type="match status" value="1"/>
</dbReference>
<dbReference type="Proteomes" id="UP000023152">
    <property type="component" value="Unassembled WGS sequence"/>
</dbReference>
<feature type="domain" description="RGS" evidence="2">
    <location>
        <begin position="31"/>
        <end position="213"/>
    </location>
</feature>
<proteinExistence type="predicted"/>
<feature type="compositionally biased region" description="Basic and acidic residues" evidence="1">
    <location>
        <begin position="1"/>
        <end position="11"/>
    </location>
</feature>
<dbReference type="InterPro" id="IPR016137">
    <property type="entry name" value="RGS"/>
</dbReference>
<evidence type="ECO:0000313" key="4">
    <source>
        <dbReference type="Proteomes" id="UP000023152"/>
    </source>
</evidence>
<dbReference type="Gene3D" id="1.10.167.10">
    <property type="entry name" value="Regulator of G-protein Signalling 4, domain 2"/>
    <property type="match status" value="1"/>
</dbReference>
<organism evidence="3 4">
    <name type="scientific">Reticulomyxa filosa</name>
    <dbReference type="NCBI Taxonomy" id="46433"/>
    <lineage>
        <taxon>Eukaryota</taxon>
        <taxon>Sar</taxon>
        <taxon>Rhizaria</taxon>
        <taxon>Retaria</taxon>
        <taxon>Foraminifera</taxon>
        <taxon>Monothalamids</taxon>
        <taxon>Reticulomyxidae</taxon>
        <taxon>Reticulomyxa</taxon>
    </lineage>
</organism>
<dbReference type="EMBL" id="ASPP01023460">
    <property type="protein sequence ID" value="ETO10460.1"/>
    <property type="molecule type" value="Genomic_DNA"/>
</dbReference>
<reference evidence="3 4" key="1">
    <citation type="journal article" date="2013" name="Curr. Biol.">
        <title>The Genome of the Foraminiferan Reticulomyxa filosa.</title>
        <authorList>
            <person name="Glockner G."/>
            <person name="Hulsmann N."/>
            <person name="Schleicher M."/>
            <person name="Noegel A.A."/>
            <person name="Eichinger L."/>
            <person name="Gallinger C."/>
            <person name="Pawlowski J."/>
            <person name="Sierra R."/>
            <person name="Euteneuer U."/>
            <person name="Pillet L."/>
            <person name="Moustafa A."/>
            <person name="Platzer M."/>
            <person name="Groth M."/>
            <person name="Szafranski K."/>
            <person name="Schliwa M."/>
        </authorList>
    </citation>
    <scope>NUCLEOTIDE SEQUENCE [LARGE SCALE GENOMIC DNA]</scope>
</reference>
<sequence>NNNDNNNKDQRPSAMVKRHSKKKLQKEITIGLERLLRDDIGFNAFMKHCLKEFSSENVLCLVECVQYQQFALQQLWKEQETDSTIVYSSNGREEMFNRERVRVIVSFVRLWKGLPQSEIVFDPQLNIVDKAKKLIEKYIRPNAPFEEHAKKKKVNLGHGLRRRYNIPYQDNRFPAADDKSWALFFQPVIVELVNLMRDSHSRFLNTEEYKQLLLRRRMRKSEQNVGTPWVVSKSNTTFLEHSLFYLSPIELFVFDIFKTHKNRIIVKKMIAIVVQ</sequence>
<dbReference type="SMART" id="SM00315">
    <property type="entry name" value="RGS"/>
    <property type="match status" value="1"/>
</dbReference>
<protein>
    <recommendedName>
        <fullName evidence="2">RGS domain-containing protein</fullName>
    </recommendedName>
</protein>
<dbReference type="InterPro" id="IPR044926">
    <property type="entry name" value="RGS_subdomain_2"/>
</dbReference>
<dbReference type="PANTHER" id="PTHR10845:SF192">
    <property type="entry name" value="DOUBLE HIT, ISOFORM B"/>
    <property type="match status" value="1"/>
</dbReference>
<evidence type="ECO:0000313" key="3">
    <source>
        <dbReference type="EMBL" id="ETO10460.1"/>
    </source>
</evidence>
<feature type="non-terminal residue" evidence="3">
    <location>
        <position position="1"/>
    </location>
</feature>
<name>X6MBP5_RETFI</name>
<dbReference type="OrthoDB" id="3173at2759"/>
<dbReference type="PROSITE" id="PS50132">
    <property type="entry name" value="RGS"/>
    <property type="match status" value="1"/>
</dbReference>
<gene>
    <name evidence="3" type="ORF">RFI_26917</name>
</gene>
<evidence type="ECO:0000259" key="2">
    <source>
        <dbReference type="PROSITE" id="PS50132"/>
    </source>
</evidence>
<accession>X6MBP5</accession>
<evidence type="ECO:0000256" key="1">
    <source>
        <dbReference type="SAM" id="MobiDB-lite"/>
    </source>
</evidence>
<dbReference type="PANTHER" id="PTHR10845">
    <property type="entry name" value="REGULATOR OF G PROTEIN SIGNALING"/>
    <property type="match status" value="1"/>
</dbReference>
<dbReference type="InterPro" id="IPR036305">
    <property type="entry name" value="RGS_sf"/>
</dbReference>
<feature type="region of interest" description="Disordered" evidence="1">
    <location>
        <begin position="1"/>
        <end position="21"/>
    </location>
</feature>